<feature type="region of interest" description="Disordered" evidence="7">
    <location>
        <begin position="1"/>
        <end position="57"/>
    </location>
</feature>
<proteinExistence type="predicted"/>
<name>A0A7J6LCU6_PERCH</name>
<keyword evidence="10" id="KW-1185">Reference proteome</keyword>
<dbReference type="SUPFAM" id="SSF56672">
    <property type="entry name" value="DNA/RNA polymerases"/>
    <property type="match status" value="1"/>
</dbReference>
<reference evidence="9 10" key="1">
    <citation type="submission" date="2020-04" db="EMBL/GenBank/DDBJ databases">
        <title>Perkinsus chesapeaki whole genome sequence.</title>
        <authorList>
            <person name="Bogema D.R."/>
        </authorList>
    </citation>
    <scope>NUCLEOTIDE SEQUENCE [LARGE SCALE GENOMIC DNA]</scope>
    <source>
        <strain evidence="9">ATCC PRA-425</strain>
    </source>
</reference>
<gene>
    <name evidence="9" type="ORF">FOL47_008665</name>
</gene>
<evidence type="ECO:0000256" key="6">
    <source>
        <dbReference type="ARBA" id="ARBA00022918"/>
    </source>
</evidence>
<organism evidence="9 10">
    <name type="scientific">Perkinsus chesapeaki</name>
    <name type="common">Clam parasite</name>
    <name type="synonym">Perkinsus andrewsi</name>
    <dbReference type="NCBI Taxonomy" id="330153"/>
    <lineage>
        <taxon>Eukaryota</taxon>
        <taxon>Sar</taxon>
        <taxon>Alveolata</taxon>
        <taxon>Perkinsozoa</taxon>
        <taxon>Perkinsea</taxon>
        <taxon>Perkinsida</taxon>
        <taxon>Perkinsidae</taxon>
        <taxon>Perkinsus</taxon>
    </lineage>
</organism>
<keyword evidence="5" id="KW-0378">Hydrolase</keyword>
<keyword evidence="1" id="KW-0808">Transferase</keyword>
<dbReference type="PANTHER" id="PTHR33050">
    <property type="entry name" value="REVERSE TRANSCRIPTASE DOMAIN-CONTAINING PROTEIN"/>
    <property type="match status" value="1"/>
</dbReference>
<feature type="compositionally biased region" description="Low complexity" evidence="7">
    <location>
        <begin position="370"/>
        <end position="380"/>
    </location>
</feature>
<evidence type="ECO:0000256" key="2">
    <source>
        <dbReference type="ARBA" id="ARBA00022695"/>
    </source>
</evidence>
<keyword evidence="6" id="KW-0695">RNA-directed DNA polymerase</keyword>
<comment type="caution">
    <text evidence="9">The sequence shown here is derived from an EMBL/GenBank/DDBJ whole genome shotgun (WGS) entry which is preliminary data.</text>
</comment>
<evidence type="ECO:0000259" key="8">
    <source>
        <dbReference type="Pfam" id="PF17917"/>
    </source>
</evidence>
<feature type="region of interest" description="Disordered" evidence="7">
    <location>
        <begin position="86"/>
        <end position="105"/>
    </location>
</feature>
<dbReference type="InterPro" id="IPR041373">
    <property type="entry name" value="RT_RNaseH"/>
</dbReference>
<accession>A0A7J6LCU6</accession>
<sequence>MTDVSNVKKKLQGHKEPVNSGDTGSKEPGNSADKGVIGPVATPPIGGGSSSSKPLISGSLLEQELQKLGIDEENVTRLVGINQKEHNNKKKNGDDEDDGDDDDDEAEVECIGSIQPHVSSSNNAKDFLKAFSNALSKSIKDDDSEPLPQNEVASRIYANNLDGIDASTIPHGVLKKCIKDNKALLALDIRYFKPGSIVDYDNTYSSKRTQKVSYDGELANDSAFQFADFLQCLIGWVVACTICGFNVGTCISHQANVIGIARQRSSRVTGLVLGFYYDRRLRTRLFQEAVTYDKDLHTTFKQLSWYDHNLEASLLNDATLSSNSNTKGKPSNGGYNRNWSSWYSNKDYYGKSWYGDSRPRGSKDDSGKTNNANYYNNNNNKRGRESDGKDNSNNNNNKKSRRDDVSFNDSDTTSVIDSHSKKRVNPCRAVEFEQSIVSASGVLDQEDKLLRSKEVALSDLVLHLQGSSSPDPRREDVPPRNLEQAIYYFTPRVSKIGAVVQPKATEFHPSTETVSLTAANHKDHLETALDEPHPLSEFPGLPDTISAAIDAHARIGVDNLPKFRQSITEFWDKRVEDTLKDNDVILESMPPELYRICKNLNLALMKEMLIASGYQDTQLVDDLARGLPLSGEFKTPPAVFREANAKEKRLASIPLEDLLKDGRKQAKRLAKKICRKSSEFDDTLWNSAVDEVQAGSMCGPFSMDDIDSMFDEYVCSRRFGLDQGSKIRPIDDFKASSLNKSMTFFNKLSFPTCDSTLAVARLYAKVTGCKDLRLWKSDHASAYRQVPCSPESYKLSVILIKEPVSGLCKAFFHTGQPFGAASSVINYCRVSQALSHLGRVIFGIPLLNYLDDYYSLESAVSAQSAYDSWLWLHNRLGWVLKEAKCVPPRRDLSILGIVISVNDEELSLSVPADKRQSILAQLQLVIKNGTLHHSEGQKLIGKLTFICSAFESSAVRPYLRELLNYINHRYRFDSLELPLEVSDAISEISNMLSSGKSHRKLPLLHSICSDFNKAILYTDASGSAGLGAVIHAKDFPKPMYISCVMPDAALSSLNPRENNIAAFELYAVRVAVESFAKYIKGRWLTIFVDNEVVRYTLIKGSSAESDLASMTHKFWHSCLSLGLKVWIERVPSQLNIADLPSRRMFGGPLTNYSRKKALFPSTPV</sequence>
<evidence type="ECO:0000313" key="10">
    <source>
        <dbReference type="Proteomes" id="UP000591131"/>
    </source>
</evidence>
<dbReference type="OrthoDB" id="419294at2759"/>
<dbReference type="Proteomes" id="UP000591131">
    <property type="component" value="Unassembled WGS sequence"/>
</dbReference>
<dbReference type="PANTHER" id="PTHR33050:SF7">
    <property type="entry name" value="RIBONUCLEASE H"/>
    <property type="match status" value="1"/>
</dbReference>
<evidence type="ECO:0000256" key="1">
    <source>
        <dbReference type="ARBA" id="ARBA00022679"/>
    </source>
</evidence>
<keyword evidence="2" id="KW-0548">Nucleotidyltransferase</keyword>
<dbReference type="EMBL" id="JAAPAO010000569">
    <property type="protein sequence ID" value="KAF4656931.1"/>
    <property type="molecule type" value="Genomic_DNA"/>
</dbReference>
<evidence type="ECO:0000256" key="4">
    <source>
        <dbReference type="ARBA" id="ARBA00022759"/>
    </source>
</evidence>
<feature type="compositionally biased region" description="Basic and acidic residues" evidence="7">
    <location>
        <begin position="357"/>
        <end position="367"/>
    </location>
</feature>
<evidence type="ECO:0000256" key="5">
    <source>
        <dbReference type="ARBA" id="ARBA00022801"/>
    </source>
</evidence>
<protein>
    <recommendedName>
        <fullName evidence="8">Reverse transcriptase RNase H-like domain-containing protein</fullName>
    </recommendedName>
</protein>
<dbReference type="AlphaFoldDB" id="A0A7J6LCU6"/>
<evidence type="ECO:0000256" key="7">
    <source>
        <dbReference type="SAM" id="MobiDB-lite"/>
    </source>
</evidence>
<dbReference type="InterPro" id="IPR043502">
    <property type="entry name" value="DNA/RNA_pol_sf"/>
</dbReference>
<dbReference type="Pfam" id="PF17917">
    <property type="entry name" value="RT_RNaseH"/>
    <property type="match status" value="1"/>
</dbReference>
<keyword evidence="4" id="KW-0255">Endonuclease</keyword>
<evidence type="ECO:0000256" key="3">
    <source>
        <dbReference type="ARBA" id="ARBA00022722"/>
    </source>
</evidence>
<feature type="region of interest" description="Disordered" evidence="7">
    <location>
        <begin position="354"/>
        <end position="424"/>
    </location>
</feature>
<feature type="compositionally biased region" description="Polar residues" evidence="7">
    <location>
        <begin position="407"/>
        <end position="417"/>
    </location>
</feature>
<keyword evidence="3" id="KW-0540">Nuclease</keyword>
<dbReference type="InterPro" id="IPR052055">
    <property type="entry name" value="Hepadnavirus_pol/RT"/>
</dbReference>
<feature type="domain" description="Reverse transcriptase RNase H-like" evidence="8">
    <location>
        <begin position="1013"/>
        <end position="1102"/>
    </location>
</feature>
<feature type="compositionally biased region" description="Acidic residues" evidence="7">
    <location>
        <begin position="94"/>
        <end position="105"/>
    </location>
</feature>
<evidence type="ECO:0000313" key="9">
    <source>
        <dbReference type="EMBL" id="KAF4656931.1"/>
    </source>
</evidence>